<dbReference type="PROSITE" id="PS50020">
    <property type="entry name" value="WW_DOMAIN_2"/>
    <property type="match status" value="4"/>
</dbReference>
<feature type="region of interest" description="Disordered" evidence="1">
    <location>
        <begin position="200"/>
        <end position="224"/>
    </location>
</feature>
<evidence type="ECO:0000313" key="4">
    <source>
        <dbReference type="Proteomes" id="UP000243579"/>
    </source>
</evidence>
<dbReference type="PANTHER" id="PTHR47852:SF2">
    <property type="entry name" value="WW DOMAIN-CONTAINING PROTEIN"/>
    <property type="match status" value="1"/>
</dbReference>
<proteinExistence type="predicted"/>
<feature type="compositionally biased region" description="Polar residues" evidence="1">
    <location>
        <begin position="215"/>
        <end position="224"/>
    </location>
</feature>
<dbReference type="PANTHER" id="PTHR47852">
    <property type="entry name" value="OS06G0298400 PROTEIN"/>
    <property type="match status" value="1"/>
</dbReference>
<name>A0A1V9Y5Z6_ACHHY</name>
<dbReference type="Proteomes" id="UP000243579">
    <property type="component" value="Unassembled WGS sequence"/>
</dbReference>
<evidence type="ECO:0000256" key="1">
    <source>
        <dbReference type="SAM" id="MobiDB-lite"/>
    </source>
</evidence>
<feature type="compositionally biased region" description="Low complexity" evidence="1">
    <location>
        <begin position="203"/>
        <end position="214"/>
    </location>
</feature>
<comment type="caution">
    <text evidence="3">The sequence shown here is derived from an EMBL/GenBank/DDBJ whole genome shotgun (WGS) entry which is preliminary data.</text>
</comment>
<dbReference type="PROSITE" id="PS01159">
    <property type="entry name" value="WW_DOMAIN_1"/>
    <property type="match status" value="2"/>
</dbReference>
<accession>A0A1V9Y5Z6</accession>
<organism evidence="3 4">
    <name type="scientific">Achlya hypogyna</name>
    <name type="common">Oomycete</name>
    <name type="synonym">Protoachlya hypogyna</name>
    <dbReference type="NCBI Taxonomy" id="1202772"/>
    <lineage>
        <taxon>Eukaryota</taxon>
        <taxon>Sar</taxon>
        <taxon>Stramenopiles</taxon>
        <taxon>Oomycota</taxon>
        <taxon>Saprolegniomycetes</taxon>
        <taxon>Saprolegniales</taxon>
        <taxon>Achlyaceae</taxon>
        <taxon>Achlya</taxon>
    </lineage>
</organism>
<evidence type="ECO:0000313" key="3">
    <source>
        <dbReference type="EMBL" id="OQR81140.1"/>
    </source>
</evidence>
<feature type="domain" description="WW" evidence="2">
    <location>
        <begin position="61"/>
        <end position="89"/>
    </location>
</feature>
<reference evidence="3 4" key="1">
    <citation type="journal article" date="2014" name="Genome Biol. Evol.">
        <title>The secreted proteins of Achlya hypogyna and Thraustotheca clavata identify the ancestral oomycete secretome and reveal gene acquisitions by horizontal gene transfer.</title>
        <authorList>
            <person name="Misner I."/>
            <person name="Blouin N."/>
            <person name="Leonard G."/>
            <person name="Richards T.A."/>
            <person name="Lane C.E."/>
        </authorList>
    </citation>
    <scope>NUCLEOTIDE SEQUENCE [LARGE SCALE GENOMIC DNA]</scope>
    <source>
        <strain evidence="3 4">ATCC 48635</strain>
    </source>
</reference>
<gene>
    <name evidence="3" type="ORF">ACHHYP_16744</name>
</gene>
<dbReference type="InterPro" id="IPR036020">
    <property type="entry name" value="WW_dom_sf"/>
</dbReference>
<sequence>MSPASQWIRCVDEDSQKAYYFNEATGETTWTEPKGFAEEPQDEPTAKRSKVAEEDDDGCLWVKYIDPATQKPYYSDMNSGKTQWEAPAFYTSDQGEDDDEEEDENIEEEYTFGAVATEAKPKAPEEQPDFYRYIDAASQKPYYFNVRTKTTQWDEPSSGIIKDGTASDEETPVSGSAKYQEWMNKASSAAAASSAAKAEDAAAKQQAAESNSAQTSQHDPVNRLNSILGNVGATAETARWHQHFDTKTQRYYYHDPSTGTTQWDVPTEGGIASGAADWVPVDATTSTIAAQVGHDYTSTAQMSLVSGRFAGAGQSDYWAKAGIPSDKAGRQMSNFFDLSTFEANRAEAKRMKEALQKRNINWKKFNEEKKRKRHRIRNKWMYED</sequence>
<feature type="domain" description="WW" evidence="2">
    <location>
        <begin position="1"/>
        <end position="35"/>
    </location>
</feature>
<dbReference type="InterPro" id="IPR001202">
    <property type="entry name" value="WW_dom"/>
</dbReference>
<dbReference type="SMART" id="SM00456">
    <property type="entry name" value="WW"/>
    <property type="match status" value="4"/>
</dbReference>
<dbReference type="OrthoDB" id="207369at2759"/>
<feature type="region of interest" description="Disordered" evidence="1">
    <location>
        <begin position="153"/>
        <end position="177"/>
    </location>
</feature>
<protein>
    <recommendedName>
        <fullName evidence="2">WW domain-containing protein</fullName>
    </recommendedName>
</protein>
<dbReference type="CDD" id="cd00201">
    <property type="entry name" value="WW"/>
    <property type="match status" value="2"/>
</dbReference>
<feature type="region of interest" description="Disordered" evidence="1">
    <location>
        <begin position="24"/>
        <end position="53"/>
    </location>
</feature>
<dbReference type="Pfam" id="PF00397">
    <property type="entry name" value="WW"/>
    <property type="match status" value="4"/>
</dbReference>
<evidence type="ECO:0000259" key="2">
    <source>
        <dbReference type="PROSITE" id="PS50020"/>
    </source>
</evidence>
<keyword evidence="4" id="KW-1185">Reference proteome</keyword>
<dbReference type="STRING" id="1202772.A0A1V9Y5Z6"/>
<dbReference type="EMBL" id="JNBR01002832">
    <property type="protein sequence ID" value="OQR81140.1"/>
    <property type="molecule type" value="Genomic_DNA"/>
</dbReference>
<feature type="domain" description="WW" evidence="2">
    <location>
        <begin position="240"/>
        <end position="268"/>
    </location>
</feature>
<dbReference type="AlphaFoldDB" id="A0A1V9Y5Z6"/>
<dbReference type="Gene3D" id="2.20.70.10">
    <property type="match status" value="4"/>
</dbReference>
<dbReference type="SUPFAM" id="SSF51045">
    <property type="entry name" value="WW domain"/>
    <property type="match status" value="4"/>
</dbReference>
<feature type="domain" description="WW" evidence="2">
    <location>
        <begin position="125"/>
        <end position="158"/>
    </location>
</feature>